<accession>A0A6B0GEE7</accession>
<dbReference type="EMBL" id="WSZK01000002">
    <property type="protein sequence ID" value="MWG33084.1"/>
    <property type="molecule type" value="Genomic_DNA"/>
</dbReference>
<dbReference type="RefSeq" id="WP_158202818.1">
    <property type="nucleotide sequence ID" value="NZ_WSZK01000002.1"/>
</dbReference>
<feature type="transmembrane region" description="Helical" evidence="1">
    <location>
        <begin position="85"/>
        <end position="108"/>
    </location>
</feature>
<organism evidence="2 3">
    <name type="scientific">Halomarina oriensis</name>
    <dbReference type="NCBI Taxonomy" id="671145"/>
    <lineage>
        <taxon>Archaea</taxon>
        <taxon>Methanobacteriati</taxon>
        <taxon>Methanobacteriota</taxon>
        <taxon>Stenosarchaea group</taxon>
        <taxon>Halobacteria</taxon>
        <taxon>Halobacteriales</taxon>
        <taxon>Natronomonadaceae</taxon>
        <taxon>Halomarina</taxon>
    </lineage>
</organism>
<dbReference type="OrthoDB" id="206263at2157"/>
<dbReference type="PANTHER" id="PTHR39165:SF1">
    <property type="entry name" value="DUF456 DOMAIN-CONTAINING PROTEIN"/>
    <property type="match status" value="1"/>
</dbReference>
<dbReference type="Proteomes" id="UP000451471">
    <property type="component" value="Unassembled WGS sequence"/>
</dbReference>
<feature type="transmembrane region" description="Helical" evidence="1">
    <location>
        <begin position="52"/>
        <end position="73"/>
    </location>
</feature>
<evidence type="ECO:0000313" key="2">
    <source>
        <dbReference type="EMBL" id="MWG33084.1"/>
    </source>
</evidence>
<reference evidence="2 3" key="1">
    <citation type="submission" date="2019-12" db="EMBL/GenBank/DDBJ databases">
        <title>Halocatena pleomorpha gen. nov. sp. nov., an extremely halophilic archaeon of family Halobacteriaceae isolated from saltpan soil.</title>
        <authorList>
            <person name="Pal Y."/>
            <person name="Verma A."/>
            <person name="Krishnamurthi S."/>
            <person name="Kumar P."/>
        </authorList>
    </citation>
    <scope>NUCLEOTIDE SEQUENCE [LARGE SCALE GENOMIC DNA]</scope>
    <source>
        <strain evidence="2 3">JCM 16495</strain>
    </source>
</reference>
<proteinExistence type="predicted"/>
<dbReference type="PANTHER" id="PTHR39165">
    <property type="entry name" value="IG HYPOTHETICAL 17883"/>
    <property type="match status" value="1"/>
</dbReference>
<dbReference type="AlphaFoldDB" id="A0A6B0GEE7"/>
<dbReference type="InterPro" id="IPR007403">
    <property type="entry name" value="DUF456"/>
</dbReference>
<comment type="caution">
    <text evidence="2">The sequence shown here is derived from an EMBL/GenBank/DDBJ whole genome shotgun (WGS) entry which is preliminary data.</text>
</comment>
<dbReference type="Pfam" id="PF04306">
    <property type="entry name" value="DUF456"/>
    <property type="match status" value="1"/>
</dbReference>
<keyword evidence="3" id="KW-1185">Reference proteome</keyword>
<evidence type="ECO:0000256" key="1">
    <source>
        <dbReference type="SAM" id="Phobius"/>
    </source>
</evidence>
<keyword evidence="1" id="KW-0472">Membrane</keyword>
<protein>
    <submittedName>
        <fullName evidence="2">DUF456 family protein</fullName>
    </submittedName>
</protein>
<feature type="transmembrane region" description="Helical" evidence="1">
    <location>
        <begin position="7"/>
        <end position="40"/>
    </location>
</feature>
<evidence type="ECO:0000313" key="3">
    <source>
        <dbReference type="Proteomes" id="UP000451471"/>
    </source>
</evidence>
<gene>
    <name evidence="2" type="ORF">GQS65_01025</name>
</gene>
<keyword evidence="1" id="KW-1133">Transmembrane helix</keyword>
<keyword evidence="1" id="KW-0812">Transmembrane</keyword>
<feature type="transmembrane region" description="Helical" evidence="1">
    <location>
        <begin position="128"/>
        <end position="159"/>
    </location>
</feature>
<name>A0A6B0GEE7_9EURY</name>
<sequence length="160" mass="16094">MVEPLGWLALGLLVLAVAGAFLPLLPGALLSLTGILLYWFSTGYTDPSTAVVVVLSLVALGTAAVDYFGGALAARAGGASTLSTLLASVVGVVLLFVTGPVGLILGVAGTVFAAEYWRNRDATESAQATLYAVVGILASTVAQVLVTLSLLVAMLVVAFG</sequence>